<evidence type="ECO:0000256" key="7">
    <source>
        <dbReference type="ARBA" id="ARBA00022695"/>
    </source>
</evidence>
<feature type="domain" description="tRNAHis guanylyltransferase catalytic" evidence="16">
    <location>
        <begin position="36"/>
        <end position="164"/>
    </location>
</feature>
<dbReference type="PANTHER" id="PTHR12729:SF6">
    <property type="entry name" value="TRNA(HIS) GUANYLYLTRANSFERASE-RELATED"/>
    <property type="match status" value="1"/>
</dbReference>
<dbReference type="InterPro" id="IPR038469">
    <property type="entry name" value="tRNAHis_GuaTrfase_Thg1_sf"/>
</dbReference>
<reference evidence="18 19" key="1">
    <citation type="submission" date="2023-11" db="EMBL/GenBank/DDBJ databases">
        <title>Halocaridina rubra genome assembly.</title>
        <authorList>
            <person name="Smith C."/>
        </authorList>
    </citation>
    <scope>NUCLEOTIDE SEQUENCE [LARGE SCALE GENOMIC DNA]</scope>
    <source>
        <strain evidence="18">EP-1</strain>
        <tissue evidence="18">Whole</tissue>
    </source>
</reference>
<dbReference type="GO" id="GO:0000287">
    <property type="term" value="F:magnesium ion binding"/>
    <property type="evidence" value="ECO:0007669"/>
    <property type="project" value="InterPro"/>
</dbReference>
<dbReference type="Pfam" id="PF14413">
    <property type="entry name" value="Thg1C"/>
    <property type="match status" value="2"/>
</dbReference>
<comment type="subunit">
    <text evidence="15">Homotetramer. Interacts with MFN1 and MFN2; functions as a guanyl-nucleotide exchange factor/GEF for MFN2 and also probably MFN1.</text>
</comment>
<evidence type="ECO:0000256" key="12">
    <source>
        <dbReference type="ARBA" id="ARBA00032480"/>
    </source>
</evidence>
<evidence type="ECO:0000259" key="17">
    <source>
        <dbReference type="Pfam" id="PF14413"/>
    </source>
</evidence>
<dbReference type="InterPro" id="IPR007537">
    <property type="entry name" value="tRNAHis_GuaTrfase_Thg1"/>
</dbReference>
<gene>
    <name evidence="18" type="primary">THG1</name>
    <name evidence="18" type="ORF">SK128_024905</name>
</gene>
<evidence type="ECO:0000313" key="19">
    <source>
        <dbReference type="Proteomes" id="UP001381693"/>
    </source>
</evidence>
<dbReference type="Pfam" id="PF04446">
    <property type="entry name" value="Thg1"/>
    <property type="match status" value="2"/>
</dbReference>
<evidence type="ECO:0000256" key="5">
    <source>
        <dbReference type="ARBA" id="ARBA00022679"/>
    </source>
</evidence>
<comment type="similarity">
    <text evidence="2">Belongs to the tRNA(His) guanylyltransferase family.</text>
</comment>
<evidence type="ECO:0000256" key="15">
    <source>
        <dbReference type="ARBA" id="ARBA00065710"/>
    </source>
</evidence>
<dbReference type="GO" id="GO:0005525">
    <property type="term" value="F:GTP binding"/>
    <property type="evidence" value="ECO:0007669"/>
    <property type="project" value="UniProtKB-KW"/>
</dbReference>
<comment type="function">
    <text evidence="14">Adds a GMP to the 5'-end of tRNA(His) after transcription and RNase P cleavage. This step is essential for proper recognition of the tRNA and for the fidelity of protein synthesis. Also functions as a guanyl-nucleotide exchange factor/GEF for the MFN1 and MFN2 mitofusins thereby regulating mitochondrial fusion. By regulating both mitochondrial dynamics and bioenergetic function, it contributes to cell survival following oxidative stress.</text>
</comment>
<evidence type="ECO:0000313" key="18">
    <source>
        <dbReference type="EMBL" id="KAK7056528.1"/>
    </source>
</evidence>
<comment type="caution">
    <text evidence="18">The sequence shown here is derived from an EMBL/GenBank/DDBJ whole genome shotgun (WGS) entry which is preliminary data.</text>
</comment>
<organism evidence="18 19">
    <name type="scientific">Halocaridina rubra</name>
    <name type="common">Hawaiian red shrimp</name>
    <dbReference type="NCBI Taxonomy" id="373956"/>
    <lineage>
        <taxon>Eukaryota</taxon>
        <taxon>Metazoa</taxon>
        <taxon>Ecdysozoa</taxon>
        <taxon>Arthropoda</taxon>
        <taxon>Crustacea</taxon>
        <taxon>Multicrustacea</taxon>
        <taxon>Malacostraca</taxon>
        <taxon>Eumalacostraca</taxon>
        <taxon>Eucarida</taxon>
        <taxon>Decapoda</taxon>
        <taxon>Pleocyemata</taxon>
        <taxon>Caridea</taxon>
        <taxon>Atyoidea</taxon>
        <taxon>Atyidae</taxon>
        <taxon>Halocaridina</taxon>
    </lineage>
</organism>
<accession>A0AAN8ZUT0</accession>
<feature type="domain" description="Thg1 C-terminal" evidence="17">
    <location>
        <begin position="427"/>
        <end position="549"/>
    </location>
</feature>
<comment type="cofactor">
    <cofactor evidence="1">
        <name>Mg(2+)</name>
        <dbReference type="ChEBI" id="CHEBI:18420"/>
    </cofactor>
</comment>
<keyword evidence="19" id="KW-1185">Reference proteome</keyword>
<keyword evidence="7 18" id="KW-0548">Nucleotidyltransferase</keyword>
<evidence type="ECO:0000256" key="8">
    <source>
        <dbReference type="ARBA" id="ARBA00022723"/>
    </source>
</evidence>
<protein>
    <recommendedName>
        <fullName evidence="4">Probable tRNA(His) guanylyltransferase</fullName>
        <ecNumber evidence="3">2.7.7.79</ecNumber>
    </recommendedName>
    <alternativeName>
        <fullName evidence="12">tRNA-histidine guanylyltransferase</fullName>
    </alternativeName>
</protein>
<dbReference type="Gene3D" id="3.30.70.3000">
    <property type="match status" value="2"/>
</dbReference>
<dbReference type="InterPro" id="IPR025845">
    <property type="entry name" value="Thg1_C_dom"/>
</dbReference>
<evidence type="ECO:0000256" key="14">
    <source>
        <dbReference type="ARBA" id="ARBA00058346"/>
    </source>
</evidence>
<evidence type="ECO:0000256" key="6">
    <source>
        <dbReference type="ARBA" id="ARBA00022694"/>
    </source>
</evidence>
<evidence type="ECO:0000256" key="13">
    <source>
        <dbReference type="ARBA" id="ARBA00047281"/>
    </source>
</evidence>
<dbReference type="GO" id="GO:0008193">
    <property type="term" value="F:tRNA guanylyltransferase activity"/>
    <property type="evidence" value="ECO:0007669"/>
    <property type="project" value="UniProtKB-EC"/>
</dbReference>
<evidence type="ECO:0000256" key="4">
    <source>
        <dbReference type="ARBA" id="ARBA00022310"/>
    </source>
</evidence>
<keyword evidence="8" id="KW-0479">Metal-binding</keyword>
<evidence type="ECO:0000259" key="16">
    <source>
        <dbReference type="Pfam" id="PF04446"/>
    </source>
</evidence>
<dbReference type="FunFam" id="3.30.70.3000:FF:000001">
    <property type="entry name" value="tRNA(His) guanylyltransferase"/>
    <property type="match status" value="1"/>
</dbReference>
<keyword evidence="5 18" id="KW-0808">Transferase</keyword>
<keyword evidence="6" id="KW-0819">tRNA processing</keyword>
<evidence type="ECO:0000256" key="9">
    <source>
        <dbReference type="ARBA" id="ARBA00022741"/>
    </source>
</evidence>
<sequence>MEYLFVVKSHVTRALKQLLHQKRRFQSSTKMAKSKFEYVKSFETEDRLDPGHCIIIALRCSNFQSIVENHGFKRPNDNRFIKLMEDATKDVMGDFKDLKVGYTFADQCNLVFPKNVTIYRRRGPKLLTNLCSLLATTFVHKWPMHFEVPLDLTPIIEGTIYLLPNYQGLRDFLTEQQLQCHYRNLYETVLWSLVNVTGISYSEAAETLEGTNEGEKNEILFSRCNMNYNKECDAFKKGSIVVRKLVPTEVTTPEGSTALRNASRLIVLYTDFSKDCFWKTVLSCEENTKLNSKRNYFKDLERNTKLLPHTWIVVRIDGKGFHKFSDKHNFTKPNDIRSINLMNCAAQKVMAEYPDIIFSYGQSDEYTFVTERYSRMLDRNSNKIMSTIVSLFAATYVYNWNKVFKGTSLKYCPAFDARVVLYPNISSLRDYLSWRQADCHINNMYNLCFWMLVQKRDLSHQEAEERLCGTFSNDKRALLLSEFQCEYDEEEAIYRKGTILHRKNPEECVESLSLSRNETLYSFRGNEESSLLGNLKCASDIITVHVDMINDTFWSERPWILGNERDAKTLEDLDE</sequence>
<dbReference type="EMBL" id="JAXCGZ010021237">
    <property type="protein sequence ID" value="KAK7056528.1"/>
    <property type="molecule type" value="Genomic_DNA"/>
</dbReference>
<keyword evidence="11" id="KW-0342">GTP-binding</keyword>
<dbReference type="Proteomes" id="UP001381693">
    <property type="component" value="Unassembled WGS sequence"/>
</dbReference>
<dbReference type="AlphaFoldDB" id="A0AAN8ZUT0"/>
<evidence type="ECO:0000256" key="11">
    <source>
        <dbReference type="ARBA" id="ARBA00023134"/>
    </source>
</evidence>
<name>A0AAN8ZUT0_HALRR</name>
<evidence type="ECO:0000256" key="3">
    <source>
        <dbReference type="ARBA" id="ARBA00012511"/>
    </source>
</evidence>
<dbReference type="EC" id="2.7.7.79" evidence="3"/>
<feature type="domain" description="tRNAHis guanylyltransferase catalytic" evidence="16">
    <location>
        <begin position="295"/>
        <end position="423"/>
    </location>
</feature>
<proteinExistence type="inferred from homology"/>
<dbReference type="PANTHER" id="PTHR12729">
    <property type="entry name" value="TRNA(HIS) GUANYLYLTRANSFERASE-RELATED"/>
    <property type="match status" value="1"/>
</dbReference>
<dbReference type="GO" id="GO:0006400">
    <property type="term" value="P:tRNA modification"/>
    <property type="evidence" value="ECO:0007669"/>
    <property type="project" value="InterPro"/>
</dbReference>
<dbReference type="InterPro" id="IPR024956">
    <property type="entry name" value="tRNAHis_GuaTrfase_cat"/>
</dbReference>
<feature type="domain" description="Thg1 C-terminal" evidence="17">
    <location>
        <begin position="168"/>
        <end position="251"/>
    </location>
</feature>
<keyword evidence="10" id="KW-0460">Magnesium</keyword>
<keyword evidence="9" id="KW-0547">Nucleotide-binding</keyword>
<evidence type="ECO:0000256" key="1">
    <source>
        <dbReference type="ARBA" id="ARBA00001946"/>
    </source>
</evidence>
<comment type="catalytic activity">
    <reaction evidence="13">
        <text>a 5'-end ribonucleotide-tRNA(His) + GTP + ATP + H2O = a 5'-end phospho-guanosine-ribonucleotide-tRNA(His) + AMP + 2 diphosphate + H(+)</text>
        <dbReference type="Rhea" id="RHEA:54564"/>
        <dbReference type="Rhea" id="RHEA-COMP:14193"/>
        <dbReference type="Rhea" id="RHEA-COMP:14917"/>
        <dbReference type="ChEBI" id="CHEBI:15377"/>
        <dbReference type="ChEBI" id="CHEBI:15378"/>
        <dbReference type="ChEBI" id="CHEBI:30616"/>
        <dbReference type="ChEBI" id="CHEBI:33019"/>
        <dbReference type="ChEBI" id="CHEBI:37565"/>
        <dbReference type="ChEBI" id="CHEBI:138282"/>
        <dbReference type="ChEBI" id="CHEBI:141847"/>
        <dbReference type="ChEBI" id="CHEBI:456215"/>
        <dbReference type="EC" id="2.7.7.79"/>
    </reaction>
</comment>
<evidence type="ECO:0000256" key="2">
    <source>
        <dbReference type="ARBA" id="ARBA00010113"/>
    </source>
</evidence>
<evidence type="ECO:0000256" key="10">
    <source>
        <dbReference type="ARBA" id="ARBA00022842"/>
    </source>
</evidence>